<reference evidence="1 2" key="1">
    <citation type="journal article" date="2010" name="Stand. Genomic Sci.">
        <title>Complete genome sequence of Rhizobium leguminosarum bv. trifolii strain WSM1325, an effective microsymbiont of annual Mediterranean clovers.</title>
        <authorList>
            <person name="Reeve W."/>
            <person name="O'Hara G."/>
            <person name="Chain P."/>
            <person name="Ardley J."/>
            <person name="Brau L."/>
            <person name="Nandesena K."/>
            <person name="Tiwari R."/>
            <person name="Copeland A."/>
            <person name="Nolan M."/>
            <person name="Han C."/>
            <person name="Brettin T."/>
            <person name="Land M."/>
            <person name="Ovchinikova G."/>
            <person name="Ivanova N."/>
            <person name="Mavromatis K."/>
            <person name="Markowitz V."/>
            <person name="Kyrpides N."/>
            <person name="Melino V."/>
            <person name="Denton M."/>
            <person name="Yates R."/>
            <person name="Howieson J."/>
        </authorList>
    </citation>
    <scope>NUCLEOTIDE SEQUENCE [LARGE SCALE GENOMIC DNA]</scope>
    <source>
        <strain evidence="1 2">WSM1325</strain>
        <plasmid evidence="2">Plasmid pR132503</plasmid>
    </source>
</reference>
<dbReference type="HOGENOM" id="CLU_035126_0_0_5"/>
<dbReference type="EMBL" id="CP001625">
    <property type="protein sequence ID" value="ACS60277.1"/>
    <property type="molecule type" value="Genomic_DNA"/>
</dbReference>
<dbReference type="KEGG" id="rlg:Rleg_5456"/>
<gene>
    <name evidence="1" type="ordered locus">Rleg_5456</name>
</gene>
<name>C6B8N9_RHILS</name>
<proteinExistence type="predicted"/>
<sequence length="368" mass="40148">MPSFDPPGFLKDFNSQQADAWSDWISQQLDEAKAGRPDLFDFDAPRPRFFNASLVAPAADAVEKDITWTAFPRLVSIDAATDEERWRTADLSRDAQDEYCEWSVARRADGRINSVTFTCEGPEYWEFLAATNFQKVLDLYQEFVDPAVEAKDLRLTGGRYNARNKWNNSTSRGAMHLIQPNNTLGAEIELAAGASNARAPGGTLLTNDQDLIRCGRYGQPERHSDPTIGGGINALARANADITLANPVGIYFAGLNTSGWTTPDGSDASLYWKVARGTTAKPVRMVYAVPDGKGFTVSDISINDNPIRFGGQIADAISMKLTGLAMNIGQSNHPPLADCRRDAATPTTVSTSTMDVATTLNITRQSTR</sequence>
<evidence type="ECO:0000313" key="1">
    <source>
        <dbReference type="EMBL" id="ACS60277.1"/>
    </source>
</evidence>
<evidence type="ECO:0000313" key="2">
    <source>
        <dbReference type="Proteomes" id="UP000002256"/>
    </source>
</evidence>
<keyword evidence="1" id="KW-0614">Plasmid</keyword>
<protein>
    <submittedName>
        <fullName evidence="1">Uncharacterized protein</fullName>
    </submittedName>
</protein>
<organism evidence="1 2">
    <name type="scientific">Rhizobium leguminosarum bv. trifolii (strain WSM1325)</name>
    <dbReference type="NCBI Taxonomy" id="395491"/>
    <lineage>
        <taxon>Bacteria</taxon>
        <taxon>Pseudomonadati</taxon>
        <taxon>Pseudomonadota</taxon>
        <taxon>Alphaproteobacteria</taxon>
        <taxon>Hyphomicrobiales</taxon>
        <taxon>Rhizobiaceae</taxon>
        <taxon>Rhizobium/Agrobacterium group</taxon>
        <taxon>Rhizobium</taxon>
    </lineage>
</organism>
<accession>C6B8N9</accession>
<dbReference type="AlphaFoldDB" id="C6B8N9"/>
<geneLocation type="plasmid" evidence="1 2">
    <name>pR132503</name>
</geneLocation>
<dbReference type="OrthoDB" id="226361at2"/>
<dbReference type="Proteomes" id="UP000002256">
    <property type="component" value="Plasmid pR132503"/>
</dbReference>